<reference evidence="1 2" key="1">
    <citation type="submission" date="2023-01" db="EMBL/GenBank/DDBJ databases">
        <title>Analysis of 21 Apiospora genomes using comparative genomics revels a genus with tremendous synthesis potential of carbohydrate active enzymes and secondary metabolites.</title>
        <authorList>
            <person name="Sorensen T."/>
        </authorList>
    </citation>
    <scope>NUCLEOTIDE SEQUENCE [LARGE SCALE GENOMIC DNA]</scope>
    <source>
        <strain evidence="1 2">CBS 114990</strain>
    </source>
</reference>
<keyword evidence="2" id="KW-1185">Reference proteome</keyword>
<comment type="caution">
    <text evidence="1">The sequence shown here is derived from an EMBL/GenBank/DDBJ whole genome shotgun (WGS) entry which is preliminary data.</text>
</comment>
<dbReference type="GeneID" id="92046826"/>
<dbReference type="Proteomes" id="UP001433268">
    <property type="component" value="Unassembled WGS sequence"/>
</dbReference>
<dbReference type="RefSeq" id="XP_066665728.1">
    <property type="nucleotide sequence ID" value="XM_066813766.1"/>
</dbReference>
<proteinExistence type="predicted"/>
<sequence>MSDTTAATKIYIRGRSTRALPLAPTVAYSLGHRFYHKGKVWVRRFSPARALEIFQSQVDEDLARHVAIANMHVFGRLDIRSIGQLFVQEDELLHIGSNENQ</sequence>
<organism evidence="1 2">
    <name type="scientific">Apiospora hydei</name>
    <dbReference type="NCBI Taxonomy" id="1337664"/>
    <lineage>
        <taxon>Eukaryota</taxon>
        <taxon>Fungi</taxon>
        <taxon>Dikarya</taxon>
        <taxon>Ascomycota</taxon>
        <taxon>Pezizomycotina</taxon>
        <taxon>Sordariomycetes</taxon>
        <taxon>Xylariomycetidae</taxon>
        <taxon>Amphisphaeriales</taxon>
        <taxon>Apiosporaceae</taxon>
        <taxon>Apiospora</taxon>
    </lineage>
</organism>
<gene>
    <name evidence="1" type="ORF">PG997_009451</name>
</gene>
<protein>
    <submittedName>
        <fullName evidence="1">Uncharacterized protein</fullName>
    </submittedName>
</protein>
<accession>A0ABR1VU61</accession>
<evidence type="ECO:0000313" key="2">
    <source>
        <dbReference type="Proteomes" id="UP001433268"/>
    </source>
</evidence>
<evidence type="ECO:0000313" key="1">
    <source>
        <dbReference type="EMBL" id="KAK8074788.1"/>
    </source>
</evidence>
<dbReference type="EMBL" id="JAQQWN010000007">
    <property type="protein sequence ID" value="KAK8074788.1"/>
    <property type="molecule type" value="Genomic_DNA"/>
</dbReference>
<name>A0ABR1VU61_9PEZI</name>